<organism evidence="4 5">
    <name type="scientific">Baudoinia panamericana (strain UAMH 10762)</name>
    <name type="common">Angels' share fungus</name>
    <name type="synonym">Baudoinia compniacensis (strain UAMH 10762)</name>
    <dbReference type="NCBI Taxonomy" id="717646"/>
    <lineage>
        <taxon>Eukaryota</taxon>
        <taxon>Fungi</taxon>
        <taxon>Dikarya</taxon>
        <taxon>Ascomycota</taxon>
        <taxon>Pezizomycotina</taxon>
        <taxon>Dothideomycetes</taxon>
        <taxon>Dothideomycetidae</taxon>
        <taxon>Mycosphaerellales</taxon>
        <taxon>Teratosphaeriaceae</taxon>
        <taxon>Baudoinia</taxon>
    </lineage>
</organism>
<dbReference type="Proteomes" id="UP000011761">
    <property type="component" value="Unassembled WGS sequence"/>
</dbReference>
<comment type="subcellular location">
    <subcellularLocation>
        <location evidence="1">Nucleus</location>
    </subcellularLocation>
</comment>
<keyword evidence="5" id="KW-1185">Reference proteome</keyword>
<dbReference type="GO" id="GO:0006355">
    <property type="term" value="P:regulation of DNA-templated transcription"/>
    <property type="evidence" value="ECO:0007669"/>
    <property type="project" value="InterPro"/>
</dbReference>
<feature type="compositionally biased region" description="Basic and acidic residues" evidence="3">
    <location>
        <begin position="1"/>
        <end position="17"/>
    </location>
</feature>
<gene>
    <name evidence="4" type="ORF">BAUCODRAFT_34410</name>
</gene>
<evidence type="ECO:0000313" key="4">
    <source>
        <dbReference type="EMBL" id="EMC95650.1"/>
    </source>
</evidence>
<dbReference type="PANTHER" id="PTHR13213">
    <property type="entry name" value="MYB-BINDING PROTEIN 1A FAMILY MEMBER"/>
    <property type="match status" value="1"/>
</dbReference>
<evidence type="ECO:0008006" key="6">
    <source>
        <dbReference type="Google" id="ProtNLM"/>
    </source>
</evidence>
<feature type="region of interest" description="Disordered" evidence="3">
    <location>
        <begin position="1"/>
        <end position="27"/>
    </location>
</feature>
<proteinExistence type="predicted"/>
<dbReference type="GO" id="GO:0000182">
    <property type="term" value="F:rDNA binding"/>
    <property type="evidence" value="ECO:0007669"/>
    <property type="project" value="TreeGrafter"/>
</dbReference>
<dbReference type="KEGG" id="bcom:BAUCODRAFT_34410"/>
<dbReference type="GeneID" id="19112409"/>
<reference evidence="4 5" key="1">
    <citation type="journal article" date="2012" name="PLoS Pathog.">
        <title>Diverse lifestyles and strategies of plant pathogenesis encoded in the genomes of eighteen Dothideomycetes fungi.</title>
        <authorList>
            <person name="Ohm R.A."/>
            <person name="Feau N."/>
            <person name="Henrissat B."/>
            <person name="Schoch C.L."/>
            <person name="Horwitz B.A."/>
            <person name="Barry K.W."/>
            <person name="Condon B.J."/>
            <person name="Copeland A.C."/>
            <person name="Dhillon B."/>
            <person name="Glaser F."/>
            <person name="Hesse C.N."/>
            <person name="Kosti I."/>
            <person name="LaButti K."/>
            <person name="Lindquist E.A."/>
            <person name="Lucas S."/>
            <person name="Salamov A.A."/>
            <person name="Bradshaw R.E."/>
            <person name="Ciuffetti L."/>
            <person name="Hamelin R.C."/>
            <person name="Kema G.H.J."/>
            <person name="Lawrence C."/>
            <person name="Scott J.A."/>
            <person name="Spatafora J.W."/>
            <person name="Turgeon B.G."/>
            <person name="de Wit P.J.G.M."/>
            <person name="Zhong S."/>
            <person name="Goodwin S.B."/>
            <person name="Grigoriev I.V."/>
        </authorList>
    </citation>
    <scope>NUCLEOTIDE SEQUENCE [LARGE SCALE GENOMIC DNA]</scope>
    <source>
        <strain evidence="4 5">UAMH 10762</strain>
    </source>
</reference>
<name>M2N9X7_BAUPA</name>
<feature type="region of interest" description="Disordered" evidence="3">
    <location>
        <begin position="699"/>
        <end position="771"/>
    </location>
</feature>
<dbReference type="EMBL" id="KB445556">
    <property type="protein sequence ID" value="EMC95650.1"/>
    <property type="molecule type" value="Genomic_DNA"/>
</dbReference>
<feature type="compositionally biased region" description="Acidic residues" evidence="3">
    <location>
        <begin position="701"/>
        <end position="733"/>
    </location>
</feature>
<feature type="region of interest" description="Disordered" evidence="3">
    <location>
        <begin position="273"/>
        <end position="292"/>
    </location>
</feature>
<dbReference type="RefSeq" id="XP_007676776.1">
    <property type="nucleotide sequence ID" value="XM_007678586.1"/>
</dbReference>
<keyword evidence="2" id="KW-0539">Nucleus</keyword>
<accession>M2N9X7</accession>
<evidence type="ECO:0000256" key="3">
    <source>
        <dbReference type="SAM" id="MobiDB-lite"/>
    </source>
</evidence>
<evidence type="ECO:0000313" key="5">
    <source>
        <dbReference type="Proteomes" id="UP000011761"/>
    </source>
</evidence>
<dbReference type="InterPro" id="IPR007015">
    <property type="entry name" value="DNA_pol_V/MYBBP1A"/>
</dbReference>
<protein>
    <recommendedName>
        <fullName evidence="6">DNA polymerase V</fullName>
    </recommendedName>
</protein>
<dbReference type="eggNOG" id="KOG1926">
    <property type="taxonomic scope" value="Eukaryota"/>
</dbReference>
<dbReference type="Pfam" id="PF04931">
    <property type="entry name" value="DNA_pol_phi"/>
    <property type="match status" value="1"/>
</dbReference>
<dbReference type="AlphaFoldDB" id="M2N9X7"/>
<sequence length="996" mass="109564">MPGAKRPRESDDVDYVHPSRKRRAEDGASQTKLAVVYNALADESEPVRRKAAGDLILLLFAADSADRAHLVNGATTRLLKGLCSGRKAARLGFSVALSGVLELAFGKWANTACADWSLYELTERISHITEPGANASGQEQREHFLGRRFAFQSVLNCGVAASGSIPDAHWRHFLSKVVALAVTKAWLRTECGAMLNYFLISGQGGLLSDDRIQVLLDVLRDGKLLESAEGVALWLAIADRWPKLLPKGIWRRNDPFSAEEQPRLRKVLIGGPAASHDGAANARPSDTGARQSRPSFAWEEILLHAYDRKPQTVFKHFWDGVVLQGFFTANASTERKAVGLQIIAMAVEGAPLEHLYHILHVQTLRNVVMPRLETARLLFEAAELPLKAITSRARKNPELSHVLLSSLLSARGLDQRTKSKTIESLFQLSDPATIKLMVQVLITHLLRPLDGNSDDQQATNVRRSYADLALLLVRSQHKSGASFSMDDAQSSAKFSDLQHWLKYLVTEMVQYGYLRTGLQAAPQLTDSEREVLRSRLNSCISVIMDHSSVDGSRAMNGVAALLYKHKKELCKPLSEEAEKTIETARETVKSITEPLKHSKGTAAAYALLFNSLSVQLFGGEEDALEALQDLQVSYKAQRQGGDSFVMLTELVLSLLSKQTALLRNVAEQVFGSIANETTAEGLQSLTMVLAQKESLAGQQELFDERDEDDVEDGTDYADEGDSDGIVDVEDASDVEMVNGEASANMDDEEPSDGDDVNDDSSDVVSGASGELDEEAAFDRKLAAVLETAGEDGADSGDDDSDMDDEQMMALEPHLTKIFQERQKAGGKKQEKKDAKENIVSFKSRVLDLLAIYVKSQYANVLSMDLILPLASLVRTTSSKAVAEKAFGVLRQYFEACTKHKSLPQPDDQEACFGVLQEVHDEIKLGGSKLHAHACSRSSLFLSKVLVAINPQYYNRVADMYCELQKGWYVDGKSKVQGSIFTEWMSWSISTRSQGRE</sequence>
<evidence type="ECO:0000256" key="2">
    <source>
        <dbReference type="ARBA" id="ARBA00023242"/>
    </source>
</evidence>
<dbReference type="PANTHER" id="PTHR13213:SF2">
    <property type="entry name" value="MYB-BINDING PROTEIN 1A"/>
    <property type="match status" value="1"/>
</dbReference>
<dbReference type="OrthoDB" id="342531at2759"/>
<feature type="compositionally biased region" description="Acidic residues" evidence="3">
    <location>
        <begin position="745"/>
        <end position="761"/>
    </location>
</feature>
<dbReference type="HOGENOM" id="CLU_005212_1_0_1"/>
<dbReference type="STRING" id="717646.M2N9X7"/>
<evidence type="ECO:0000256" key="1">
    <source>
        <dbReference type="ARBA" id="ARBA00004123"/>
    </source>
</evidence>
<dbReference type="OMA" id="VWKHDDP"/>
<dbReference type="GO" id="GO:0005730">
    <property type="term" value="C:nucleolus"/>
    <property type="evidence" value="ECO:0007669"/>
    <property type="project" value="InterPro"/>
</dbReference>